<sequence length="136" mass="15982">MEEINNNKELDAFAKKYVKEIKMESPSKDFTASLMNKIVVEHQKSVFVSKELISKKGWFVIFLSVLAVVLIPFKSSEKSFINIPKLDFYFFDKIQIPNFLDNLKVSNTVFYAIFFFGLMFFAQVVFLKNHFNKRLD</sequence>
<feature type="transmembrane region" description="Helical" evidence="1">
    <location>
        <begin position="109"/>
        <end position="127"/>
    </location>
</feature>
<dbReference type="Proteomes" id="UP000239522">
    <property type="component" value="Unassembled WGS sequence"/>
</dbReference>
<name>A0A2S7KUH3_9FLAO</name>
<accession>A0A2S7KUH3</accession>
<keyword evidence="1" id="KW-1133">Transmembrane helix</keyword>
<proteinExistence type="predicted"/>
<keyword evidence="1" id="KW-0472">Membrane</keyword>
<reference evidence="2 3" key="1">
    <citation type="submission" date="2016-11" db="EMBL/GenBank/DDBJ databases">
        <title>Trade-off between light-utilization and light-protection in marine flavobacteria.</title>
        <authorList>
            <person name="Kumagai Y."/>
        </authorList>
    </citation>
    <scope>NUCLEOTIDE SEQUENCE [LARGE SCALE GENOMIC DNA]</scope>
    <source>
        <strain evidence="2 3">ATCC 700397</strain>
    </source>
</reference>
<evidence type="ECO:0000256" key="1">
    <source>
        <dbReference type="SAM" id="Phobius"/>
    </source>
</evidence>
<dbReference type="EMBL" id="MQUA01000013">
    <property type="protein sequence ID" value="PQB06285.1"/>
    <property type="molecule type" value="Genomic_DNA"/>
</dbReference>
<feature type="transmembrane region" description="Helical" evidence="1">
    <location>
        <begin position="57"/>
        <end position="73"/>
    </location>
</feature>
<protein>
    <submittedName>
        <fullName evidence="2">Uncharacterized protein</fullName>
    </submittedName>
</protein>
<gene>
    <name evidence="2" type="ORF">BST83_03135</name>
</gene>
<evidence type="ECO:0000313" key="3">
    <source>
        <dbReference type="Proteomes" id="UP000239522"/>
    </source>
</evidence>
<keyword evidence="3" id="KW-1185">Reference proteome</keyword>
<dbReference type="AlphaFoldDB" id="A0A2S7KUH3"/>
<comment type="caution">
    <text evidence="2">The sequence shown here is derived from an EMBL/GenBank/DDBJ whole genome shotgun (WGS) entry which is preliminary data.</text>
</comment>
<dbReference type="RefSeq" id="WP_104808536.1">
    <property type="nucleotide sequence ID" value="NZ_MQUA01000013.1"/>
</dbReference>
<organism evidence="2 3">
    <name type="scientific">Polaribacter filamentus</name>
    <dbReference type="NCBI Taxonomy" id="53483"/>
    <lineage>
        <taxon>Bacteria</taxon>
        <taxon>Pseudomonadati</taxon>
        <taxon>Bacteroidota</taxon>
        <taxon>Flavobacteriia</taxon>
        <taxon>Flavobacteriales</taxon>
        <taxon>Flavobacteriaceae</taxon>
    </lineage>
</organism>
<evidence type="ECO:0000313" key="2">
    <source>
        <dbReference type="EMBL" id="PQB06285.1"/>
    </source>
</evidence>
<keyword evidence="1" id="KW-0812">Transmembrane</keyword>
<dbReference type="OrthoDB" id="1442507at2"/>